<dbReference type="HOGENOM" id="CLU_2063855_0_0_1"/>
<gene>
    <name evidence="2" type="primary">Dgri\GH16800</name>
    <name evidence="2" type="ORF">Dgri_GH16800</name>
</gene>
<feature type="region of interest" description="Disordered" evidence="1">
    <location>
        <begin position="1"/>
        <end position="26"/>
    </location>
</feature>
<keyword evidence="3" id="KW-1185">Reference proteome</keyword>
<reference evidence="2 3" key="1">
    <citation type="journal article" date="2007" name="Nature">
        <title>Evolution of genes and genomes on the Drosophila phylogeny.</title>
        <authorList>
            <consortium name="Drosophila 12 Genomes Consortium"/>
            <person name="Clark A.G."/>
            <person name="Eisen M.B."/>
            <person name="Smith D.R."/>
            <person name="Bergman C.M."/>
            <person name="Oliver B."/>
            <person name="Markow T.A."/>
            <person name="Kaufman T.C."/>
            <person name="Kellis M."/>
            <person name="Gelbart W."/>
            <person name="Iyer V.N."/>
            <person name="Pollard D.A."/>
            <person name="Sackton T.B."/>
            <person name="Larracuente A.M."/>
            <person name="Singh N.D."/>
            <person name="Abad J.P."/>
            <person name="Abt D.N."/>
            <person name="Adryan B."/>
            <person name="Aguade M."/>
            <person name="Akashi H."/>
            <person name="Anderson W.W."/>
            <person name="Aquadro C.F."/>
            <person name="Ardell D.H."/>
            <person name="Arguello R."/>
            <person name="Artieri C.G."/>
            <person name="Barbash D.A."/>
            <person name="Barker D."/>
            <person name="Barsanti P."/>
            <person name="Batterham P."/>
            <person name="Batzoglou S."/>
            <person name="Begun D."/>
            <person name="Bhutkar A."/>
            <person name="Blanco E."/>
            <person name="Bosak S.A."/>
            <person name="Bradley R.K."/>
            <person name="Brand A.D."/>
            <person name="Brent M.R."/>
            <person name="Brooks A.N."/>
            <person name="Brown R.H."/>
            <person name="Butlin R.K."/>
            <person name="Caggese C."/>
            <person name="Calvi B.R."/>
            <person name="Bernardo de Carvalho A."/>
            <person name="Caspi A."/>
            <person name="Castrezana S."/>
            <person name="Celniker S.E."/>
            <person name="Chang J.L."/>
            <person name="Chapple C."/>
            <person name="Chatterji S."/>
            <person name="Chinwalla A."/>
            <person name="Civetta A."/>
            <person name="Clifton S.W."/>
            <person name="Comeron J.M."/>
            <person name="Costello J.C."/>
            <person name="Coyne J.A."/>
            <person name="Daub J."/>
            <person name="David R.G."/>
            <person name="Delcher A.L."/>
            <person name="Delehaunty K."/>
            <person name="Do C.B."/>
            <person name="Ebling H."/>
            <person name="Edwards K."/>
            <person name="Eickbush T."/>
            <person name="Evans J.D."/>
            <person name="Filipski A."/>
            <person name="Findeiss S."/>
            <person name="Freyhult E."/>
            <person name="Fulton L."/>
            <person name="Fulton R."/>
            <person name="Garcia A.C."/>
            <person name="Gardiner A."/>
            <person name="Garfield D.A."/>
            <person name="Garvin B.E."/>
            <person name="Gibson G."/>
            <person name="Gilbert D."/>
            <person name="Gnerre S."/>
            <person name="Godfrey J."/>
            <person name="Good R."/>
            <person name="Gotea V."/>
            <person name="Gravely B."/>
            <person name="Greenberg A.J."/>
            <person name="Griffiths-Jones S."/>
            <person name="Gross S."/>
            <person name="Guigo R."/>
            <person name="Gustafson E.A."/>
            <person name="Haerty W."/>
            <person name="Hahn M.W."/>
            <person name="Halligan D.L."/>
            <person name="Halpern A.L."/>
            <person name="Halter G.M."/>
            <person name="Han M.V."/>
            <person name="Heger A."/>
            <person name="Hillier L."/>
            <person name="Hinrichs A.S."/>
            <person name="Holmes I."/>
            <person name="Hoskins R.A."/>
            <person name="Hubisz M.J."/>
            <person name="Hultmark D."/>
            <person name="Huntley M.A."/>
            <person name="Jaffe D.B."/>
            <person name="Jagadeeshan S."/>
            <person name="Jeck W.R."/>
            <person name="Johnson J."/>
            <person name="Jones C.D."/>
            <person name="Jordan W.C."/>
            <person name="Karpen G.H."/>
            <person name="Kataoka E."/>
            <person name="Keightley P.D."/>
            <person name="Kheradpour P."/>
            <person name="Kirkness E.F."/>
            <person name="Koerich L.B."/>
            <person name="Kristiansen K."/>
            <person name="Kudrna D."/>
            <person name="Kulathinal R.J."/>
            <person name="Kumar S."/>
            <person name="Kwok R."/>
            <person name="Lander E."/>
            <person name="Langley C.H."/>
            <person name="Lapoint R."/>
            <person name="Lazzaro B.P."/>
            <person name="Lee S.J."/>
            <person name="Levesque L."/>
            <person name="Li R."/>
            <person name="Lin C.F."/>
            <person name="Lin M.F."/>
            <person name="Lindblad-Toh K."/>
            <person name="Llopart A."/>
            <person name="Long M."/>
            <person name="Low L."/>
            <person name="Lozovsky E."/>
            <person name="Lu J."/>
            <person name="Luo M."/>
            <person name="Machado C.A."/>
            <person name="Makalowski W."/>
            <person name="Marzo M."/>
            <person name="Matsuda M."/>
            <person name="Matzkin L."/>
            <person name="McAllister B."/>
            <person name="McBride C.S."/>
            <person name="McKernan B."/>
            <person name="McKernan K."/>
            <person name="Mendez-Lago M."/>
            <person name="Minx P."/>
            <person name="Mollenhauer M.U."/>
            <person name="Montooth K."/>
            <person name="Mount S.M."/>
            <person name="Mu X."/>
            <person name="Myers E."/>
            <person name="Negre B."/>
            <person name="Newfeld S."/>
            <person name="Nielsen R."/>
            <person name="Noor M.A."/>
            <person name="O'Grady P."/>
            <person name="Pachter L."/>
            <person name="Papaceit M."/>
            <person name="Parisi M.J."/>
            <person name="Parisi M."/>
            <person name="Parts L."/>
            <person name="Pedersen J.S."/>
            <person name="Pesole G."/>
            <person name="Phillippy A.M."/>
            <person name="Ponting C.P."/>
            <person name="Pop M."/>
            <person name="Porcelli D."/>
            <person name="Powell J.R."/>
            <person name="Prohaska S."/>
            <person name="Pruitt K."/>
            <person name="Puig M."/>
            <person name="Quesneville H."/>
            <person name="Ram K.R."/>
            <person name="Rand D."/>
            <person name="Rasmussen M.D."/>
            <person name="Reed L.K."/>
            <person name="Reenan R."/>
            <person name="Reily A."/>
            <person name="Remington K.A."/>
            <person name="Rieger T.T."/>
            <person name="Ritchie M.G."/>
            <person name="Robin C."/>
            <person name="Rogers Y.H."/>
            <person name="Rohde C."/>
            <person name="Rozas J."/>
            <person name="Rubenfield M.J."/>
            <person name="Ruiz A."/>
            <person name="Russo S."/>
            <person name="Salzberg S.L."/>
            <person name="Sanchez-Gracia A."/>
            <person name="Saranga D.J."/>
            <person name="Sato H."/>
            <person name="Schaeffer S.W."/>
            <person name="Schatz M.C."/>
            <person name="Schlenke T."/>
            <person name="Schwartz R."/>
            <person name="Segarra C."/>
            <person name="Singh R.S."/>
            <person name="Sirot L."/>
            <person name="Sirota M."/>
            <person name="Sisneros N.B."/>
            <person name="Smith C.D."/>
            <person name="Smith T.F."/>
            <person name="Spieth J."/>
            <person name="Stage D.E."/>
            <person name="Stark A."/>
            <person name="Stephan W."/>
            <person name="Strausberg R.L."/>
            <person name="Strempel S."/>
            <person name="Sturgill D."/>
            <person name="Sutton G."/>
            <person name="Sutton G.G."/>
            <person name="Tao W."/>
            <person name="Teichmann S."/>
            <person name="Tobari Y.N."/>
            <person name="Tomimura Y."/>
            <person name="Tsolas J.M."/>
            <person name="Valente V.L."/>
            <person name="Venter E."/>
            <person name="Venter J.C."/>
            <person name="Vicario S."/>
            <person name="Vieira F.G."/>
            <person name="Vilella A.J."/>
            <person name="Villasante A."/>
            <person name="Walenz B."/>
            <person name="Wang J."/>
            <person name="Wasserman M."/>
            <person name="Watts T."/>
            <person name="Wilson D."/>
            <person name="Wilson R.K."/>
            <person name="Wing R.A."/>
            <person name="Wolfner M.F."/>
            <person name="Wong A."/>
            <person name="Wong G.K."/>
            <person name="Wu C.I."/>
            <person name="Wu G."/>
            <person name="Yamamoto D."/>
            <person name="Yang H.P."/>
            <person name="Yang S.P."/>
            <person name="Yorke J.A."/>
            <person name="Yoshida K."/>
            <person name="Zdobnov E."/>
            <person name="Zhang P."/>
            <person name="Zhang Y."/>
            <person name="Zimin A.V."/>
            <person name="Baldwin J."/>
            <person name="Abdouelleil A."/>
            <person name="Abdulkadir J."/>
            <person name="Abebe A."/>
            <person name="Abera B."/>
            <person name="Abreu J."/>
            <person name="Acer S.C."/>
            <person name="Aftuck L."/>
            <person name="Alexander A."/>
            <person name="An P."/>
            <person name="Anderson E."/>
            <person name="Anderson S."/>
            <person name="Arachi H."/>
            <person name="Azer M."/>
            <person name="Bachantsang P."/>
            <person name="Barry A."/>
            <person name="Bayul T."/>
            <person name="Berlin A."/>
            <person name="Bessette D."/>
            <person name="Bloom T."/>
            <person name="Blye J."/>
            <person name="Boguslavskiy L."/>
            <person name="Bonnet C."/>
            <person name="Boukhgalter B."/>
            <person name="Bourzgui I."/>
            <person name="Brown A."/>
            <person name="Cahill P."/>
            <person name="Channer S."/>
            <person name="Cheshatsang Y."/>
            <person name="Chuda L."/>
            <person name="Citroen M."/>
            <person name="Collymore A."/>
            <person name="Cooke P."/>
            <person name="Costello M."/>
            <person name="D'Aco K."/>
            <person name="Daza R."/>
            <person name="De Haan G."/>
            <person name="DeGray S."/>
            <person name="DeMaso C."/>
            <person name="Dhargay N."/>
            <person name="Dooley K."/>
            <person name="Dooley E."/>
            <person name="Doricent M."/>
            <person name="Dorje P."/>
            <person name="Dorjee K."/>
            <person name="Dupes A."/>
            <person name="Elong R."/>
            <person name="Falk J."/>
            <person name="Farina A."/>
            <person name="Faro S."/>
            <person name="Ferguson D."/>
            <person name="Fisher S."/>
            <person name="Foley C.D."/>
            <person name="Franke A."/>
            <person name="Friedrich D."/>
            <person name="Gadbois L."/>
            <person name="Gearin G."/>
            <person name="Gearin C.R."/>
            <person name="Giannoukos G."/>
            <person name="Goode T."/>
            <person name="Graham J."/>
            <person name="Grandbois E."/>
            <person name="Grewal S."/>
            <person name="Gyaltsen K."/>
            <person name="Hafez N."/>
            <person name="Hagos B."/>
            <person name="Hall J."/>
            <person name="Henson C."/>
            <person name="Hollinger A."/>
            <person name="Honan T."/>
            <person name="Huard M.D."/>
            <person name="Hughes L."/>
            <person name="Hurhula B."/>
            <person name="Husby M.E."/>
            <person name="Kamat A."/>
            <person name="Kanga B."/>
            <person name="Kashin S."/>
            <person name="Khazanovich D."/>
            <person name="Kisner P."/>
            <person name="Lance K."/>
            <person name="Lara M."/>
            <person name="Lee W."/>
            <person name="Lennon N."/>
            <person name="Letendre F."/>
            <person name="LeVine R."/>
            <person name="Lipovsky A."/>
            <person name="Liu X."/>
            <person name="Liu J."/>
            <person name="Liu S."/>
            <person name="Lokyitsang T."/>
            <person name="Lokyitsang Y."/>
            <person name="Lubonja R."/>
            <person name="Lui A."/>
            <person name="MacDonald P."/>
            <person name="Magnisalis V."/>
            <person name="Maru K."/>
            <person name="Matthews C."/>
            <person name="McCusker W."/>
            <person name="McDonough S."/>
            <person name="Mehta T."/>
            <person name="Meldrim J."/>
            <person name="Meneus L."/>
            <person name="Mihai O."/>
            <person name="Mihalev A."/>
            <person name="Mihova T."/>
            <person name="Mittelman R."/>
            <person name="Mlenga V."/>
            <person name="Montmayeur A."/>
            <person name="Mulrain L."/>
            <person name="Navidi A."/>
            <person name="Naylor J."/>
            <person name="Negash T."/>
            <person name="Nguyen T."/>
            <person name="Nguyen N."/>
            <person name="Nicol R."/>
            <person name="Norbu C."/>
            <person name="Norbu N."/>
            <person name="Novod N."/>
            <person name="O'Neill B."/>
            <person name="Osman S."/>
            <person name="Markiewicz E."/>
            <person name="Oyono O.L."/>
            <person name="Patti C."/>
            <person name="Phunkhang P."/>
            <person name="Pierre F."/>
            <person name="Priest M."/>
            <person name="Raghuraman S."/>
            <person name="Rege F."/>
            <person name="Reyes R."/>
            <person name="Rise C."/>
            <person name="Rogov P."/>
            <person name="Ross K."/>
            <person name="Ryan E."/>
            <person name="Settipalli S."/>
            <person name="Shea T."/>
            <person name="Sherpa N."/>
            <person name="Shi L."/>
            <person name="Shih D."/>
            <person name="Sparrow T."/>
            <person name="Spaulding J."/>
            <person name="Stalker J."/>
            <person name="Stange-Thomann N."/>
            <person name="Stavropoulos S."/>
            <person name="Stone C."/>
            <person name="Strader C."/>
            <person name="Tesfaye S."/>
            <person name="Thomson T."/>
            <person name="Thoulutsang Y."/>
            <person name="Thoulutsang D."/>
            <person name="Topham K."/>
            <person name="Topping I."/>
            <person name="Tsamla T."/>
            <person name="Vassiliev H."/>
            <person name="Vo A."/>
            <person name="Wangchuk T."/>
            <person name="Wangdi T."/>
            <person name="Weiand M."/>
            <person name="Wilkinson J."/>
            <person name="Wilson A."/>
            <person name="Yadav S."/>
            <person name="Young G."/>
            <person name="Yu Q."/>
            <person name="Zembek L."/>
            <person name="Zhong D."/>
            <person name="Zimmer A."/>
            <person name="Zwirko Z."/>
            <person name="Jaffe D.B."/>
            <person name="Alvarez P."/>
            <person name="Brockman W."/>
            <person name="Butler J."/>
            <person name="Chin C."/>
            <person name="Gnerre S."/>
            <person name="Grabherr M."/>
            <person name="Kleber M."/>
            <person name="Mauceli E."/>
            <person name="MacCallum I."/>
        </authorList>
    </citation>
    <scope>NUCLEOTIDE SEQUENCE [LARGE SCALE GENOMIC DNA]</scope>
    <source>
        <strain evidence="3">Tucson 15287-2541.00</strain>
    </source>
</reference>
<dbReference type="eggNOG" id="ENOG502TCF0">
    <property type="taxonomic scope" value="Eukaryota"/>
</dbReference>
<accession>B4IWS9</accession>
<name>B4IWS9_DROGR</name>
<proteinExistence type="predicted"/>
<dbReference type="AlphaFoldDB" id="B4IWS9"/>
<dbReference type="Proteomes" id="UP000001070">
    <property type="component" value="Unassembled WGS sequence"/>
</dbReference>
<protein>
    <submittedName>
        <fullName evidence="2">GH16800</fullName>
    </submittedName>
</protein>
<dbReference type="InParanoid" id="B4IWS9"/>
<evidence type="ECO:0000313" key="2">
    <source>
        <dbReference type="EMBL" id="EDV97330.1"/>
    </source>
</evidence>
<evidence type="ECO:0000256" key="1">
    <source>
        <dbReference type="SAM" id="MobiDB-lite"/>
    </source>
</evidence>
<dbReference type="PhylomeDB" id="B4IWS9"/>
<evidence type="ECO:0000313" key="3">
    <source>
        <dbReference type="Proteomes" id="UP000001070"/>
    </source>
</evidence>
<feature type="compositionally biased region" description="Basic and acidic residues" evidence="1">
    <location>
        <begin position="14"/>
        <end position="23"/>
    </location>
</feature>
<organism evidence="3">
    <name type="scientific">Drosophila grimshawi</name>
    <name type="common">Hawaiian fruit fly</name>
    <name type="synonym">Idiomyia grimshawi</name>
    <dbReference type="NCBI Taxonomy" id="7222"/>
    <lineage>
        <taxon>Eukaryota</taxon>
        <taxon>Metazoa</taxon>
        <taxon>Ecdysozoa</taxon>
        <taxon>Arthropoda</taxon>
        <taxon>Hexapoda</taxon>
        <taxon>Insecta</taxon>
        <taxon>Pterygota</taxon>
        <taxon>Neoptera</taxon>
        <taxon>Endopterygota</taxon>
        <taxon>Diptera</taxon>
        <taxon>Brachycera</taxon>
        <taxon>Muscomorpha</taxon>
        <taxon>Ephydroidea</taxon>
        <taxon>Drosophilidae</taxon>
        <taxon>Drosophila</taxon>
        <taxon>Hawaiian Drosophila</taxon>
    </lineage>
</organism>
<dbReference type="EMBL" id="CH916366">
    <property type="protein sequence ID" value="EDV97330.1"/>
    <property type="molecule type" value="Genomic_DNA"/>
</dbReference>
<sequence>MSSPTKESAAGEMMKPELGKEEQQSDIFGDIDKRLSFLLERANKLEHTLNQLHENQHYGDGQDLDMELSEEVENKNAIEPDIDIIELDDLNPYTIKNGEADDNVSADNLETVNLDLHDN</sequence>
<dbReference type="OMA" id="LHENQHY"/>